<dbReference type="Gene3D" id="3.40.50.1820">
    <property type="entry name" value="alpha/beta hydrolase"/>
    <property type="match status" value="1"/>
</dbReference>
<reference evidence="3" key="1">
    <citation type="submission" date="2018-11" db="EMBL/GenBank/DDBJ databases">
        <title>Genome sequencing of a novel mesophilic and cellulolytic organism within the genus Hungateiclostridium.</title>
        <authorList>
            <person name="Rettenmaier R."/>
            <person name="Liebl W."/>
            <person name="Zverlov V."/>
        </authorList>
    </citation>
    <scope>NUCLEOTIDE SEQUENCE [LARGE SCALE GENOMIC DNA]</scope>
    <source>
        <strain evidence="3">N2K1</strain>
    </source>
</reference>
<dbReference type="PANTHER" id="PTHR11614">
    <property type="entry name" value="PHOSPHOLIPASE-RELATED"/>
    <property type="match status" value="1"/>
</dbReference>
<dbReference type="InterPro" id="IPR022742">
    <property type="entry name" value="Hydrolase_4"/>
</dbReference>
<organism evidence="2 3">
    <name type="scientific">Acetivibrio mesophilus</name>
    <dbReference type="NCBI Taxonomy" id="2487273"/>
    <lineage>
        <taxon>Bacteria</taxon>
        <taxon>Bacillati</taxon>
        <taxon>Bacillota</taxon>
        <taxon>Clostridia</taxon>
        <taxon>Eubacteriales</taxon>
        <taxon>Oscillospiraceae</taxon>
        <taxon>Acetivibrio</taxon>
    </lineage>
</organism>
<keyword evidence="2" id="KW-0378">Hydrolase</keyword>
<evidence type="ECO:0000259" key="1">
    <source>
        <dbReference type="Pfam" id="PF12146"/>
    </source>
</evidence>
<dbReference type="Proteomes" id="UP000289166">
    <property type="component" value="Unassembled WGS sequence"/>
</dbReference>
<dbReference type="InterPro" id="IPR029058">
    <property type="entry name" value="AB_hydrolase_fold"/>
</dbReference>
<keyword evidence="3" id="KW-1185">Reference proteome</keyword>
<dbReference type="GO" id="GO:0016787">
    <property type="term" value="F:hydrolase activity"/>
    <property type="evidence" value="ECO:0007669"/>
    <property type="project" value="UniProtKB-KW"/>
</dbReference>
<protein>
    <submittedName>
        <fullName evidence="2">Alpha/beta fold hydrolase</fullName>
    </submittedName>
</protein>
<dbReference type="SUPFAM" id="SSF53474">
    <property type="entry name" value="alpha/beta-Hydrolases"/>
    <property type="match status" value="1"/>
</dbReference>
<gene>
    <name evidence="2" type="ORF">EFD62_15900</name>
</gene>
<dbReference type="RefSeq" id="WP_128706461.1">
    <property type="nucleotide sequence ID" value="NZ_RLII01000037.1"/>
</dbReference>
<evidence type="ECO:0000313" key="2">
    <source>
        <dbReference type="EMBL" id="RXE57776.1"/>
    </source>
</evidence>
<evidence type="ECO:0000313" key="3">
    <source>
        <dbReference type="Proteomes" id="UP000289166"/>
    </source>
</evidence>
<sequence length="309" mass="35662">MISQTFTFKAKDNIDIFVYNWIPKGSIKGIVQIAHGVGEHAGRYEGFAKDLSKSGYMVYANDHRGHGETANTPVQLTYLGDNGWNLMIEDSWRLTEIIRKENPHIPVFFFGHSMGSFLLRQYLYEYPNRIDGAIVAGTGIYEKLLINAGILIAKRLINRGGEKKRSYYINRMIFKNFNTKIDRPKTNFDWLSRDDKAVQEFIDDPFCGVPCTNNFFYEFLCGLREVHRTENVERIPKNTSLFIISGDKDPIGHWGSDIPSLARQYSKIGIKDVEYKLYKDARHELINELNREEVIGDITTWMNSRNSLP</sequence>
<proteinExistence type="predicted"/>
<dbReference type="EMBL" id="RLII01000037">
    <property type="protein sequence ID" value="RXE57776.1"/>
    <property type="molecule type" value="Genomic_DNA"/>
</dbReference>
<dbReference type="InterPro" id="IPR051044">
    <property type="entry name" value="MAG_DAG_Lipase"/>
</dbReference>
<comment type="caution">
    <text evidence="2">The sequence shown here is derived from an EMBL/GenBank/DDBJ whole genome shotgun (WGS) entry which is preliminary data.</text>
</comment>
<name>A0A4Q0I0N4_9FIRM</name>
<accession>A0A4Q0I0N4</accession>
<dbReference type="Pfam" id="PF12146">
    <property type="entry name" value="Hydrolase_4"/>
    <property type="match status" value="1"/>
</dbReference>
<dbReference type="AlphaFoldDB" id="A0A4Q0I0N4"/>
<dbReference type="OrthoDB" id="9806902at2"/>
<feature type="domain" description="Serine aminopeptidase S33" evidence="1">
    <location>
        <begin position="26"/>
        <end position="289"/>
    </location>
</feature>